<evidence type="ECO:0000259" key="2">
    <source>
        <dbReference type="PROSITE" id="PS50200"/>
    </source>
</evidence>
<sequence length="569" mass="64308">MGLSESTLWKGRPEVRVEFQQVRQENGPSDPSLGRRASPKPKKSPLVSARILNRSKHQAHAKASDRGDGVAKEAVESDLRDRLQSGSNLSVCVDQERDSAYGSMVSSSSKTPLSRKKRKARPVGRTRSDSIIGDLQGDNRTSTSSKRLSLYEEIQVLGAHVPWCVEPKWEGVEAVEASPFHASWVPCDFEYTIPNEALVREQRFRAIRQVVEEFSRWDWESMSNVPTICLMGDDGGRVSVEEASHHPDCRYTCHERCREKVALVCKEKESKKIFDEDNEQPVNLLVNLENGHGALEDEKKGEGEEDDGEKTLVSTDDISSVITIHGKEDGEEEELERQPISLSAQTMEKITKYNFHAPAGFHMAVEEDGKTYRGFVHIHLNVCRPINVAAGTRPPSIYDILNPDATMEKGTLTSFYLPRGSIKAIHINSEMTAQEVITALLKKFKVVDDPRKFALYERQVQPGLESSKVRMKRLNDDEKPLKLGLDWLANGATNKQFILQENDTGEILWDAFTLPELNNFLRILDKEEEEYRQKIYMKFESFRSQIQKHVEFLKSTPSSSSPSSTMKVS</sequence>
<evidence type="ECO:0000256" key="1">
    <source>
        <dbReference type="SAM" id="MobiDB-lite"/>
    </source>
</evidence>
<organism evidence="4">
    <name type="scientific">Darwinula stevensoni</name>
    <dbReference type="NCBI Taxonomy" id="69355"/>
    <lineage>
        <taxon>Eukaryota</taxon>
        <taxon>Metazoa</taxon>
        <taxon>Ecdysozoa</taxon>
        <taxon>Arthropoda</taxon>
        <taxon>Crustacea</taxon>
        <taxon>Oligostraca</taxon>
        <taxon>Ostracoda</taxon>
        <taxon>Podocopa</taxon>
        <taxon>Podocopida</taxon>
        <taxon>Darwinulocopina</taxon>
        <taxon>Darwinuloidea</taxon>
        <taxon>Darwinulidae</taxon>
        <taxon>Darwinula</taxon>
    </lineage>
</organism>
<dbReference type="InterPro" id="IPR011524">
    <property type="entry name" value="SARAH_dom"/>
</dbReference>
<dbReference type="OrthoDB" id="74314at2759"/>
<dbReference type="Gene3D" id="1.20.5.110">
    <property type="match status" value="1"/>
</dbReference>
<dbReference type="Pfam" id="PF16517">
    <property type="entry name" value="Nore1-SARAH"/>
    <property type="match status" value="1"/>
</dbReference>
<feature type="compositionally biased region" description="Basic residues" evidence="1">
    <location>
        <begin position="113"/>
        <end position="124"/>
    </location>
</feature>
<dbReference type="InterPro" id="IPR029071">
    <property type="entry name" value="Ubiquitin-like_domsf"/>
</dbReference>
<feature type="region of interest" description="Disordered" evidence="1">
    <location>
        <begin position="21"/>
        <end position="80"/>
    </location>
</feature>
<dbReference type="GO" id="GO:0007165">
    <property type="term" value="P:signal transduction"/>
    <property type="evidence" value="ECO:0007669"/>
    <property type="project" value="InterPro"/>
</dbReference>
<dbReference type="PROSITE" id="PS50200">
    <property type="entry name" value="RA"/>
    <property type="match status" value="1"/>
</dbReference>
<evidence type="ECO:0000313" key="5">
    <source>
        <dbReference type="Proteomes" id="UP000677054"/>
    </source>
</evidence>
<dbReference type="SMART" id="SM00314">
    <property type="entry name" value="RA"/>
    <property type="match status" value="1"/>
</dbReference>
<proteinExistence type="predicted"/>
<feature type="compositionally biased region" description="Basic and acidic residues" evidence="1">
    <location>
        <begin position="62"/>
        <end position="80"/>
    </location>
</feature>
<keyword evidence="5" id="KW-1185">Reference proteome</keyword>
<dbReference type="PANTHER" id="PTHR22738">
    <property type="entry name" value="RASSF"/>
    <property type="match status" value="1"/>
</dbReference>
<feature type="region of interest" description="Disordered" evidence="1">
    <location>
        <begin position="100"/>
        <end position="144"/>
    </location>
</feature>
<gene>
    <name evidence="4" type="ORF">DSTB1V02_LOCUS1459</name>
</gene>
<dbReference type="EMBL" id="CAJPEV010000137">
    <property type="protein sequence ID" value="CAG0881207.1"/>
    <property type="molecule type" value="Genomic_DNA"/>
</dbReference>
<dbReference type="PROSITE" id="PS50951">
    <property type="entry name" value="SARAH"/>
    <property type="match status" value="1"/>
</dbReference>
<dbReference type="SUPFAM" id="SSF54236">
    <property type="entry name" value="Ubiquitin-like"/>
    <property type="match status" value="1"/>
</dbReference>
<dbReference type="CDD" id="cd01778">
    <property type="entry name" value="RA_RASSF1_like"/>
    <property type="match status" value="1"/>
</dbReference>
<evidence type="ECO:0000313" key="4">
    <source>
        <dbReference type="EMBL" id="CAD7241470.1"/>
    </source>
</evidence>
<dbReference type="CDD" id="cd21885">
    <property type="entry name" value="SARAH_RASSF1-like"/>
    <property type="match status" value="1"/>
</dbReference>
<accession>A0A7R8X014</accession>
<dbReference type="Pfam" id="PF00788">
    <property type="entry name" value="RA"/>
    <property type="match status" value="1"/>
</dbReference>
<dbReference type="Gene3D" id="3.10.20.90">
    <property type="entry name" value="Phosphatidylinositol 3-kinase Catalytic Subunit, Chain A, domain 1"/>
    <property type="match status" value="1"/>
</dbReference>
<name>A0A7R8X014_9CRUS</name>
<dbReference type="Proteomes" id="UP000677054">
    <property type="component" value="Unassembled WGS sequence"/>
</dbReference>
<dbReference type="PANTHER" id="PTHR22738:SF10">
    <property type="entry name" value="RAS ASSOCIATION DOMAIN-CONTAINING PROTEIN 1 HOMOLOG"/>
    <property type="match status" value="1"/>
</dbReference>
<evidence type="ECO:0000259" key="3">
    <source>
        <dbReference type="PROSITE" id="PS50951"/>
    </source>
</evidence>
<dbReference type="InterPro" id="IPR033614">
    <property type="entry name" value="RASSF1-6"/>
</dbReference>
<dbReference type="InterPro" id="IPR000159">
    <property type="entry name" value="RA_dom"/>
</dbReference>
<feature type="domain" description="Ras-associating" evidence="2">
    <location>
        <begin position="409"/>
        <end position="504"/>
    </location>
</feature>
<feature type="domain" description="SARAH" evidence="3">
    <location>
        <begin position="506"/>
        <end position="553"/>
    </location>
</feature>
<reference evidence="4" key="1">
    <citation type="submission" date="2020-11" db="EMBL/GenBank/DDBJ databases">
        <authorList>
            <person name="Tran Van P."/>
        </authorList>
    </citation>
    <scope>NUCLEOTIDE SEQUENCE</scope>
</reference>
<dbReference type="AlphaFoldDB" id="A0A7R8X014"/>
<protein>
    <submittedName>
        <fullName evidence="4">Uncharacterized protein</fullName>
    </submittedName>
</protein>
<dbReference type="EMBL" id="LR899654">
    <property type="protein sequence ID" value="CAD7241470.1"/>
    <property type="molecule type" value="Genomic_DNA"/>
</dbReference>